<gene>
    <name evidence="2" type="ordered locus">Os01g0497100</name>
</gene>
<organism evidence="2 3">
    <name type="scientific">Oryza sativa subsp. japonica</name>
    <name type="common">Rice</name>
    <dbReference type="NCBI Taxonomy" id="39947"/>
    <lineage>
        <taxon>Eukaryota</taxon>
        <taxon>Viridiplantae</taxon>
        <taxon>Streptophyta</taxon>
        <taxon>Embryophyta</taxon>
        <taxon>Tracheophyta</taxon>
        <taxon>Spermatophyta</taxon>
        <taxon>Magnoliopsida</taxon>
        <taxon>Liliopsida</taxon>
        <taxon>Poales</taxon>
        <taxon>Poaceae</taxon>
        <taxon>BOP clade</taxon>
        <taxon>Oryzoideae</taxon>
        <taxon>Oryzeae</taxon>
        <taxon>Oryzinae</taxon>
        <taxon>Oryza</taxon>
        <taxon>Oryza sativa</taxon>
    </lineage>
</organism>
<reference evidence="3" key="2">
    <citation type="journal article" date="2008" name="Nucleic Acids Res.">
        <title>The rice annotation project database (RAP-DB): 2008 update.</title>
        <authorList>
            <consortium name="The rice annotation project (RAP)"/>
        </authorList>
    </citation>
    <scope>GENOME REANNOTATION</scope>
    <source>
        <strain evidence="3">cv. Nipponbare</strain>
    </source>
</reference>
<feature type="compositionally biased region" description="Low complexity" evidence="1">
    <location>
        <begin position="1"/>
        <end position="19"/>
    </location>
</feature>
<dbReference type="EMBL" id="AP008207">
    <property type="protein sequence ID" value="BAH91098.1"/>
    <property type="molecule type" value="Genomic_DNA"/>
</dbReference>
<dbReference type="AlphaFoldDB" id="C7IXN1"/>
<evidence type="ECO:0000313" key="2">
    <source>
        <dbReference type="EMBL" id="BAH91098.1"/>
    </source>
</evidence>
<feature type="region of interest" description="Disordered" evidence="1">
    <location>
        <begin position="1"/>
        <end position="51"/>
    </location>
</feature>
<evidence type="ECO:0000256" key="1">
    <source>
        <dbReference type="SAM" id="MobiDB-lite"/>
    </source>
</evidence>
<dbReference type="KEGG" id="dosa:Os01g0497100"/>
<accession>C7IXN1</accession>
<feature type="compositionally biased region" description="Basic residues" evidence="1">
    <location>
        <begin position="27"/>
        <end position="39"/>
    </location>
</feature>
<name>C7IXN1_ORYSJ</name>
<dbReference type="Proteomes" id="UP000000763">
    <property type="component" value="Chromosome 1"/>
</dbReference>
<proteinExistence type="predicted"/>
<protein>
    <submittedName>
        <fullName evidence="2">Os01g0497100 protein</fullName>
    </submittedName>
</protein>
<sequence length="51" mass="5611">MAAAPSPQVQPSPSSATPARLLESRSFKKQGKQEKRRKKEREAKVGDFLGT</sequence>
<evidence type="ECO:0000313" key="3">
    <source>
        <dbReference type="Proteomes" id="UP000000763"/>
    </source>
</evidence>
<reference evidence="2 3" key="1">
    <citation type="journal article" date="2005" name="Nature">
        <title>The map-based sequence of the rice genome.</title>
        <authorList>
            <consortium name="International rice genome sequencing project (IRGSP)"/>
            <person name="Matsumoto T."/>
            <person name="Wu J."/>
            <person name="Kanamori H."/>
            <person name="Katayose Y."/>
            <person name="Fujisawa M."/>
            <person name="Namiki N."/>
            <person name="Mizuno H."/>
            <person name="Yamamoto K."/>
            <person name="Antonio B.A."/>
            <person name="Baba T."/>
            <person name="Sakata K."/>
            <person name="Nagamura Y."/>
            <person name="Aoki H."/>
            <person name="Arikawa K."/>
            <person name="Arita K."/>
            <person name="Bito T."/>
            <person name="Chiden Y."/>
            <person name="Fujitsuka N."/>
            <person name="Fukunaka R."/>
            <person name="Hamada M."/>
            <person name="Harada C."/>
            <person name="Hayashi A."/>
            <person name="Hijishita S."/>
            <person name="Honda M."/>
            <person name="Hosokawa S."/>
            <person name="Ichikawa Y."/>
            <person name="Idonuma A."/>
            <person name="Iijima M."/>
            <person name="Ikeda M."/>
            <person name="Ikeno M."/>
            <person name="Ito K."/>
            <person name="Ito S."/>
            <person name="Ito T."/>
            <person name="Ito Y."/>
            <person name="Ito Y."/>
            <person name="Iwabuchi A."/>
            <person name="Kamiya K."/>
            <person name="Karasawa W."/>
            <person name="Kurita K."/>
            <person name="Katagiri S."/>
            <person name="Kikuta A."/>
            <person name="Kobayashi H."/>
            <person name="Kobayashi N."/>
            <person name="Machita K."/>
            <person name="Maehara T."/>
            <person name="Masukawa M."/>
            <person name="Mizubayashi T."/>
            <person name="Mukai Y."/>
            <person name="Nagasaki H."/>
            <person name="Nagata Y."/>
            <person name="Naito S."/>
            <person name="Nakashima M."/>
            <person name="Nakama Y."/>
            <person name="Nakamichi Y."/>
            <person name="Nakamura M."/>
            <person name="Meguro A."/>
            <person name="Negishi M."/>
            <person name="Ohta I."/>
            <person name="Ohta T."/>
            <person name="Okamoto M."/>
            <person name="Ono N."/>
            <person name="Saji S."/>
            <person name="Sakaguchi M."/>
            <person name="Sakai K."/>
            <person name="Shibata M."/>
            <person name="Shimokawa T."/>
            <person name="Song J."/>
            <person name="Takazaki Y."/>
            <person name="Terasawa K."/>
            <person name="Tsugane M."/>
            <person name="Tsuji K."/>
            <person name="Ueda S."/>
            <person name="Waki K."/>
            <person name="Yamagata H."/>
            <person name="Yamamoto M."/>
            <person name="Yamamoto S."/>
            <person name="Yamane H."/>
            <person name="Yoshiki S."/>
            <person name="Yoshihara R."/>
            <person name="Yukawa K."/>
            <person name="Zhong H."/>
            <person name="Yano M."/>
            <person name="Yuan Q."/>
            <person name="Ouyang S."/>
            <person name="Liu J."/>
            <person name="Jones K.M."/>
            <person name="Gansberger K."/>
            <person name="Moffat K."/>
            <person name="Hill J."/>
            <person name="Bera J."/>
            <person name="Fadrosh D."/>
            <person name="Jin S."/>
            <person name="Johri S."/>
            <person name="Kim M."/>
            <person name="Overton L."/>
            <person name="Reardon M."/>
            <person name="Tsitrin T."/>
            <person name="Vuong H."/>
            <person name="Weaver B."/>
            <person name="Ciecko A."/>
            <person name="Tallon L."/>
            <person name="Jackson J."/>
            <person name="Pai G."/>
            <person name="Aken S.V."/>
            <person name="Utterback T."/>
            <person name="Reidmuller S."/>
            <person name="Feldblyum T."/>
            <person name="Hsiao J."/>
            <person name="Zismann V."/>
            <person name="Iobst S."/>
            <person name="de Vazeille A.R."/>
            <person name="Buell C.R."/>
            <person name="Ying K."/>
            <person name="Li Y."/>
            <person name="Lu T."/>
            <person name="Huang Y."/>
            <person name="Zhao Q."/>
            <person name="Feng Q."/>
            <person name="Zhang L."/>
            <person name="Zhu J."/>
            <person name="Weng Q."/>
            <person name="Mu J."/>
            <person name="Lu Y."/>
            <person name="Fan D."/>
            <person name="Liu Y."/>
            <person name="Guan J."/>
            <person name="Zhang Y."/>
            <person name="Yu S."/>
            <person name="Liu X."/>
            <person name="Zhang Y."/>
            <person name="Hong G."/>
            <person name="Han B."/>
            <person name="Choisne N."/>
            <person name="Demange N."/>
            <person name="Orjeda G."/>
            <person name="Samain S."/>
            <person name="Cattolico L."/>
            <person name="Pelletier E."/>
            <person name="Couloux A."/>
            <person name="Segurens B."/>
            <person name="Wincker P."/>
            <person name="D'Hont A."/>
            <person name="Scarpelli C."/>
            <person name="Weissenbach J."/>
            <person name="Salanoubat M."/>
            <person name="Quetier F."/>
            <person name="Yu Y."/>
            <person name="Kim H.R."/>
            <person name="Rambo T."/>
            <person name="Currie J."/>
            <person name="Collura K."/>
            <person name="Luo M."/>
            <person name="Yang T."/>
            <person name="Ammiraju J.S.S."/>
            <person name="Engler F."/>
            <person name="Soderlund C."/>
            <person name="Wing R.A."/>
            <person name="Palmer L.E."/>
            <person name="de la Bastide M."/>
            <person name="Spiegel L."/>
            <person name="Nascimento L."/>
            <person name="Zutavern T."/>
            <person name="O'Shaughnessy A."/>
            <person name="Dike S."/>
            <person name="Dedhia N."/>
            <person name="Preston R."/>
            <person name="Balija V."/>
            <person name="McCombie W.R."/>
            <person name="Chow T."/>
            <person name="Chen H."/>
            <person name="Chung M."/>
            <person name="Chen C."/>
            <person name="Shaw J."/>
            <person name="Wu H."/>
            <person name="Hsiao K."/>
            <person name="Chao Y."/>
            <person name="Chu M."/>
            <person name="Cheng C."/>
            <person name="Hour A."/>
            <person name="Lee P."/>
            <person name="Lin S."/>
            <person name="Lin Y."/>
            <person name="Liou J."/>
            <person name="Liu S."/>
            <person name="Hsing Y."/>
            <person name="Raghuvanshi S."/>
            <person name="Mohanty A."/>
            <person name="Bharti A.K."/>
            <person name="Gaur A."/>
            <person name="Gupta V."/>
            <person name="Kumar D."/>
            <person name="Ravi V."/>
            <person name="Vij S."/>
            <person name="Kapur A."/>
            <person name="Khurana P."/>
            <person name="Khurana P."/>
            <person name="Khurana J.P."/>
            <person name="Tyagi A.K."/>
            <person name="Gaikwad K."/>
            <person name="Singh A."/>
            <person name="Dalal V."/>
            <person name="Srivastava S."/>
            <person name="Dixit A."/>
            <person name="Pal A.K."/>
            <person name="Ghazi I.A."/>
            <person name="Yadav M."/>
            <person name="Pandit A."/>
            <person name="Bhargava A."/>
            <person name="Sureshbabu K."/>
            <person name="Batra K."/>
            <person name="Sharma T.R."/>
            <person name="Mohapatra T."/>
            <person name="Singh N.K."/>
            <person name="Messing J."/>
            <person name="Nelson A.B."/>
            <person name="Fuks G."/>
            <person name="Kavchok S."/>
            <person name="Keizer G."/>
            <person name="Linton E."/>
            <person name="Llaca V."/>
            <person name="Song R."/>
            <person name="Tanyolac B."/>
            <person name="Young S."/>
            <person name="Ho-Il K."/>
            <person name="Hahn J.H."/>
            <person name="Sangsakoo G."/>
            <person name="Vanavichit A."/>
            <person name="de Mattos Luiz.A.T."/>
            <person name="Zimmer P.D."/>
            <person name="Malone G."/>
            <person name="Dellagostin O."/>
            <person name="de Oliveira A.C."/>
            <person name="Bevan M."/>
            <person name="Bancroft I."/>
            <person name="Minx P."/>
            <person name="Cordum H."/>
            <person name="Wilson R."/>
            <person name="Cheng Z."/>
            <person name="Jin W."/>
            <person name="Jiang J."/>
            <person name="Leong S.A."/>
            <person name="Iwama H."/>
            <person name="Gojobori T."/>
            <person name="Itoh T."/>
            <person name="Niimura Y."/>
            <person name="Fujii Y."/>
            <person name="Habara T."/>
            <person name="Sakai H."/>
            <person name="Sato Y."/>
            <person name="Wilson G."/>
            <person name="Kumar K."/>
            <person name="McCouch S."/>
            <person name="Juretic N."/>
            <person name="Hoen D."/>
            <person name="Wright S."/>
            <person name="Bruskiewich R."/>
            <person name="Bureau T."/>
            <person name="Miyao A."/>
            <person name="Hirochika H."/>
            <person name="Nishikawa T."/>
            <person name="Kadowaki K."/>
            <person name="Sugiura M."/>
            <person name="Burr B."/>
            <person name="Sasaki T."/>
        </authorList>
    </citation>
    <scope>NUCLEOTIDE SEQUENCE [LARGE SCALE GENOMIC DNA]</scope>
    <source>
        <strain evidence="3">cv. Nipponbare</strain>
    </source>
</reference>